<dbReference type="Pfam" id="PF08284">
    <property type="entry name" value="RVP_2"/>
    <property type="match status" value="1"/>
</dbReference>
<name>A0A2H3BS66_9AGAR</name>
<dbReference type="Proteomes" id="UP000218334">
    <property type="component" value="Unassembled WGS sequence"/>
</dbReference>
<evidence type="ECO:0000313" key="1">
    <source>
        <dbReference type="EMBL" id="PBK73731.1"/>
    </source>
</evidence>
<dbReference type="AlphaFoldDB" id="A0A2H3BS66"/>
<gene>
    <name evidence="1" type="ORF">ARMSODRAFT_986667</name>
</gene>
<dbReference type="Gene3D" id="2.40.70.10">
    <property type="entry name" value="Acid Proteases"/>
    <property type="match status" value="1"/>
</dbReference>
<protein>
    <submittedName>
        <fullName evidence="1">Uncharacterized protein</fullName>
    </submittedName>
</protein>
<accession>A0A2H3BS66</accession>
<evidence type="ECO:0000313" key="2">
    <source>
        <dbReference type="Proteomes" id="UP000218334"/>
    </source>
</evidence>
<keyword evidence="2" id="KW-1185">Reference proteome</keyword>
<dbReference type="CDD" id="cd00303">
    <property type="entry name" value="retropepsin_like"/>
    <property type="match status" value="1"/>
</dbReference>
<sequence length="195" mass="22571">MNHSCCALLDFRSMGDFISSMTADQLELKWIELVTLLPLQLAVQGSHLKINFGVCCMFEYQDIKCEHYFDIANLSNYNVILGMPWLFQHQVTIRFNSSHVVVGSMMLQPLEGLSVAVLESRAAVIYNELLAAYQHELINYAHPLFKKATETLLPPLRAINHAIPLIEPEKIYPWWPSWCPKLFREQWNMKQKGLY</sequence>
<organism evidence="1 2">
    <name type="scientific">Armillaria solidipes</name>
    <dbReference type="NCBI Taxonomy" id="1076256"/>
    <lineage>
        <taxon>Eukaryota</taxon>
        <taxon>Fungi</taxon>
        <taxon>Dikarya</taxon>
        <taxon>Basidiomycota</taxon>
        <taxon>Agaricomycotina</taxon>
        <taxon>Agaricomycetes</taxon>
        <taxon>Agaricomycetidae</taxon>
        <taxon>Agaricales</taxon>
        <taxon>Marasmiineae</taxon>
        <taxon>Physalacriaceae</taxon>
        <taxon>Armillaria</taxon>
    </lineage>
</organism>
<proteinExistence type="predicted"/>
<dbReference type="InterPro" id="IPR021109">
    <property type="entry name" value="Peptidase_aspartic_dom_sf"/>
</dbReference>
<dbReference type="EMBL" id="KZ293420">
    <property type="protein sequence ID" value="PBK73731.1"/>
    <property type="molecule type" value="Genomic_DNA"/>
</dbReference>
<reference evidence="2" key="1">
    <citation type="journal article" date="2017" name="Nat. Ecol. Evol.">
        <title>Genome expansion and lineage-specific genetic innovations in the forest pathogenic fungi Armillaria.</title>
        <authorList>
            <person name="Sipos G."/>
            <person name="Prasanna A.N."/>
            <person name="Walter M.C."/>
            <person name="O'Connor E."/>
            <person name="Balint B."/>
            <person name="Krizsan K."/>
            <person name="Kiss B."/>
            <person name="Hess J."/>
            <person name="Varga T."/>
            <person name="Slot J."/>
            <person name="Riley R."/>
            <person name="Boka B."/>
            <person name="Rigling D."/>
            <person name="Barry K."/>
            <person name="Lee J."/>
            <person name="Mihaltcheva S."/>
            <person name="LaButti K."/>
            <person name="Lipzen A."/>
            <person name="Waldron R."/>
            <person name="Moloney N.M."/>
            <person name="Sperisen C."/>
            <person name="Kredics L."/>
            <person name="Vagvoelgyi C."/>
            <person name="Patrignani A."/>
            <person name="Fitzpatrick D."/>
            <person name="Nagy I."/>
            <person name="Doyle S."/>
            <person name="Anderson J.B."/>
            <person name="Grigoriev I.V."/>
            <person name="Gueldener U."/>
            <person name="Muensterkoetter M."/>
            <person name="Nagy L.G."/>
        </authorList>
    </citation>
    <scope>NUCLEOTIDE SEQUENCE [LARGE SCALE GENOMIC DNA]</scope>
    <source>
        <strain evidence="2">28-4</strain>
    </source>
</reference>
<dbReference type="STRING" id="1076256.A0A2H3BS66"/>